<dbReference type="EMBL" id="CP048286">
    <property type="protein sequence ID" value="QHW32180.1"/>
    <property type="molecule type" value="Genomic_DNA"/>
</dbReference>
<organism evidence="1 2">
    <name type="scientific">Paenibacillus rhizovicinus</name>
    <dbReference type="NCBI Taxonomy" id="2704463"/>
    <lineage>
        <taxon>Bacteria</taxon>
        <taxon>Bacillati</taxon>
        <taxon>Bacillota</taxon>
        <taxon>Bacilli</taxon>
        <taxon>Bacillales</taxon>
        <taxon>Paenibacillaceae</taxon>
        <taxon>Paenibacillus</taxon>
    </lineage>
</organism>
<gene>
    <name evidence="1" type="ORF">GZH47_16125</name>
</gene>
<accession>A0A6C0P0X0</accession>
<evidence type="ECO:0000313" key="2">
    <source>
        <dbReference type="Proteomes" id="UP000479114"/>
    </source>
</evidence>
<dbReference type="AlphaFoldDB" id="A0A6C0P0X0"/>
<reference evidence="1 2" key="1">
    <citation type="submission" date="2020-02" db="EMBL/GenBank/DDBJ databases">
        <title>Paenibacillus sp. nov., isolated from rhizosphere soil of tomato.</title>
        <authorList>
            <person name="Weon H.-Y."/>
            <person name="Lee S.A."/>
        </authorList>
    </citation>
    <scope>NUCLEOTIDE SEQUENCE [LARGE SCALE GENOMIC DNA]</scope>
    <source>
        <strain evidence="1 2">14171R-81</strain>
    </source>
</reference>
<dbReference type="KEGG" id="prz:GZH47_16125"/>
<protein>
    <submittedName>
        <fullName evidence="1">Inhibitor of sigma-G Gin</fullName>
    </submittedName>
</protein>
<dbReference type="Proteomes" id="UP000479114">
    <property type="component" value="Chromosome"/>
</dbReference>
<keyword evidence="2" id="KW-1185">Reference proteome</keyword>
<dbReference type="RefSeq" id="WP_162641136.1">
    <property type="nucleotide sequence ID" value="NZ_CP048286.1"/>
</dbReference>
<dbReference type="Pfam" id="PF10764">
    <property type="entry name" value="Gin"/>
    <property type="match status" value="1"/>
</dbReference>
<evidence type="ECO:0000313" key="1">
    <source>
        <dbReference type="EMBL" id="QHW32180.1"/>
    </source>
</evidence>
<proteinExistence type="predicted"/>
<name>A0A6C0P0X0_9BACL</name>
<sequence length="62" mass="7142">MTEENPVGVCIICGIAKQEGIRIIDGFICDTCEIEMVQTEVQDAKYPFFIHQLRRIWLQNNA</sequence>
<dbReference type="InterPro" id="IPR019700">
    <property type="entry name" value="Sigma-G_inhibitor_Gin"/>
</dbReference>